<name>H2YLB6_CIOSA</name>
<sequence>MSFVPRFLRARAAGLLGKPQVRGNANWINPNFVGGPAKPHEWSKFVRQSLYTDGEKIFAFGFILISPIYVVYKVLTTNSVELRKKACNQRLNTEIFYPTVARAED</sequence>
<keyword evidence="3" id="KW-1185">Reference proteome</keyword>
<evidence type="ECO:0000313" key="2">
    <source>
        <dbReference type="Ensembl" id="ENSCSAVP00000006118.1"/>
    </source>
</evidence>
<dbReference type="GeneTree" id="ENSGT00390000001010"/>
<dbReference type="AlphaFoldDB" id="H2YLB6"/>
<keyword evidence="1" id="KW-0472">Membrane</keyword>
<dbReference type="InParanoid" id="H2YLB6"/>
<dbReference type="OMA" id="PAKPHEW"/>
<organism evidence="2 3">
    <name type="scientific">Ciona savignyi</name>
    <name type="common">Pacific transparent sea squirt</name>
    <dbReference type="NCBI Taxonomy" id="51511"/>
    <lineage>
        <taxon>Eukaryota</taxon>
        <taxon>Metazoa</taxon>
        <taxon>Chordata</taxon>
        <taxon>Tunicata</taxon>
        <taxon>Ascidiacea</taxon>
        <taxon>Phlebobranchia</taxon>
        <taxon>Cionidae</taxon>
        <taxon>Ciona</taxon>
    </lineage>
</organism>
<proteinExistence type="predicted"/>
<keyword evidence="1" id="KW-0812">Transmembrane</keyword>
<reference evidence="2" key="3">
    <citation type="submission" date="2025-09" db="UniProtKB">
        <authorList>
            <consortium name="Ensembl"/>
        </authorList>
    </citation>
    <scope>IDENTIFICATION</scope>
</reference>
<protein>
    <submittedName>
        <fullName evidence="2">Uncharacterized protein</fullName>
    </submittedName>
</protein>
<keyword evidence="1" id="KW-1133">Transmembrane helix</keyword>
<dbReference type="Proteomes" id="UP000007875">
    <property type="component" value="Unassembled WGS sequence"/>
</dbReference>
<feature type="transmembrane region" description="Helical" evidence="1">
    <location>
        <begin position="57"/>
        <end position="75"/>
    </location>
</feature>
<dbReference type="Ensembl" id="ENSCSAVT00000006196.1">
    <property type="protein sequence ID" value="ENSCSAVP00000006118.1"/>
    <property type="gene ID" value="ENSCSAVG00000003656.1"/>
</dbReference>
<evidence type="ECO:0000313" key="3">
    <source>
        <dbReference type="Proteomes" id="UP000007875"/>
    </source>
</evidence>
<dbReference type="HOGENOM" id="CLU_2235622_0_0_1"/>
<evidence type="ECO:0000256" key="1">
    <source>
        <dbReference type="SAM" id="Phobius"/>
    </source>
</evidence>
<accession>H2YLB6</accession>
<reference evidence="3" key="1">
    <citation type="submission" date="2003-08" db="EMBL/GenBank/DDBJ databases">
        <authorList>
            <person name="Birren B."/>
            <person name="Nusbaum C."/>
            <person name="Abebe A."/>
            <person name="Abouelleil A."/>
            <person name="Adekoya E."/>
            <person name="Ait-zahra M."/>
            <person name="Allen N."/>
            <person name="Allen T."/>
            <person name="An P."/>
            <person name="Anderson M."/>
            <person name="Anderson S."/>
            <person name="Arachchi H."/>
            <person name="Armbruster J."/>
            <person name="Bachantsang P."/>
            <person name="Baldwin J."/>
            <person name="Barry A."/>
            <person name="Bayul T."/>
            <person name="Blitshsteyn B."/>
            <person name="Bloom T."/>
            <person name="Blye J."/>
            <person name="Boguslavskiy L."/>
            <person name="Borowsky M."/>
            <person name="Boukhgalter B."/>
            <person name="Brunache A."/>
            <person name="Butler J."/>
            <person name="Calixte N."/>
            <person name="Calvo S."/>
            <person name="Camarata J."/>
            <person name="Campo K."/>
            <person name="Chang J."/>
            <person name="Cheshatsang Y."/>
            <person name="Citroen M."/>
            <person name="Collymore A."/>
            <person name="Considine T."/>
            <person name="Cook A."/>
            <person name="Cooke P."/>
            <person name="Corum B."/>
            <person name="Cuomo C."/>
            <person name="David R."/>
            <person name="Dawoe T."/>
            <person name="Degray S."/>
            <person name="Dodge S."/>
            <person name="Dooley K."/>
            <person name="Dorje P."/>
            <person name="Dorjee K."/>
            <person name="Dorris L."/>
            <person name="Duffey N."/>
            <person name="Dupes A."/>
            <person name="Elkins T."/>
            <person name="Engels R."/>
            <person name="Erickson J."/>
            <person name="Farina A."/>
            <person name="Faro S."/>
            <person name="Ferreira P."/>
            <person name="Fischer H."/>
            <person name="Fitzgerald M."/>
            <person name="Foley K."/>
            <person name="Gage D."/>
            <person name="Galagan J."/>
            <person name="Gearin G."/>
            <person name="Gnerre S."/>
            <person name="Gnirke A."/>
            <person name="Goyette A."/>
            <person name="Graham J."/>
            <person name="Grandbois E."/>
            <person name="Gyaltsen K."/>
            <person name="Hafez N."/>
            <person name="Hagopian D."/>
            <person name="Hagos B."/>
            <person name="Hall J."/>
            <person name="Hatcher B."/>
            <person name="Heller A."/>
            <person name="Higgins H."/>
            <person name="Honan T."/>
            <person name="Horn A."/>
            <person name="Houde N."/>
            <person name="Hughes L."/>
            <person name="Hulme W."/>
            <person name="Husby E."/>
            <person name="Iliev I."/>
            <person name="Jaffe D."/>
            <person name="Jones C."/>
            <person name="Kamal M."/>
            <person name="Kamat A."/>
            <person name="Kamvysselis M."/>
            <person name="Karlsson E."/>
            <person name="Kells C."/>
            <person name="Kieu A."/>
            <person name="Kisner P."/>
            <person name="Kodira C."/>
            <person name="Kulbokas E."/>
            <person name="Labutti K."/>
            <person name="Lama D."/>
            <person name="Landers T."/>
            <person name="Leger J."/>
            <person name="Levine S."/>
            <person name="Lewis D."/>
            <person name="Lewis T."/>
            <person name="Lindblad-toh K."/>
            <person name="Liu X."/>
            <person name="Lokyitsang T."/>
            <person name="Lokyitsang Y."/>
            <person name="Lucien O."/>
            <person name="Lui A."/>
            <person name="Ma L.J."/>
            <person name="Mabbitt R."/>
            <person name="Macdonald J."/>
            <person name="Maclean C."/>
            <person name="Major J."/>
            <person name="Manning J."/>
            <person name="Marabella R."/>
            <person name="Maru K."/>
            <person name="Matthews C."/>
            <person name="Mauceli E."/>
            <person name="Mccarthy M."/>
            <person name="Mcdonough S."/>
            <person name="Mcghee T."/>
            <person name="Meldrim J."/>
            <person name="Meneus L."/>
            <person name="Mesirov J."/>
            <person name="Mihalev A."/>
            <person name="Mihova T."/>
            <person name="Mikkelsen T."/>
            <person name="Mlenga V."/>
            <person name="Moru K."/>
            <person name="Mozes J."/>
            <person name="Mulrain L."/>
            <person name="Munson G."/>
            <person name="Naylor J."/>
            <person name="Newes C."/>
            <person name="Nguyen C."/>
            <person name="Nguyen N."/>
            <person name="Nguyen T."/>
            <person name="Nicol R."/>
            <person name="Nielsen C."/>
            <person name="Nizzari M."/>
            <person name="Norbu C."/>
            <person name="Norbu N."/>
            <person name="O'donnell P."/>
            <person name="Okoawo O."/>
            <person name="O'leary S."/>
            <person name="Omotosho B."/>
            <person name="O'neill K."/>
            <person name="Osman S."/>
            <person name="Parker S."/>
            <person name="Perrin D."/>
            <person name="Phunkhang P."/>
            <person name="Piqani B."/>
            <person name="Purcell S."/>
            <person name="Rachupka T."/>
            <person name="Ramasamy U."/>
            <person name="Rameau R."/>
            <person name="Ray V."/>
            <person name="Raymond C."/>
            <person name="Retta R."/>
            <person name="Richardson S."/>
            <person name="Rise C."/>
            <person name="Rodriguez J."/>
            <person name="Rogers J."/>
            <person name="Rogov P."/>
            <person name="Rutman M."/>
            <person name="Schupbach R."/>
            <person name="Seaman C."/>
            <person name="Settipalli S."/>
            <person name="Sharpe T."/>
            <person name="Sheridan J."/>
            <person name="Sherpa N."/>
            <person name="Shi J."/>
            <person name="Smirnov S."/>
            <person name="Smith C."/>
            <person name="Sougnez C."/>
            <person name="Spencer B."/>
            <person name="Stalker J."/>
            <person name="Stange-thomann N."/>
            <person name="Stavropoulos S."/>
            <person name="Stetson K."/>
            <person name="Stone C."/>
            <person name="Stone S."/>
            <person name="Stubbs M."/>
            <person name="Talamas J."/>
            <person name="Tchuinga P."/>
            <person name="Tenzing P."/>
            <person name="Tesfaye S."/>
            <person name="Theodore J."/>
            <person name="Thoulutsang Y."/>
            <person name="Topham K."/>
            <person name="Towey S."/>
            <person name="Tsamla T."/>
            <person name="Tsomo N."/>
            <person name="Vallee D."/>
            <person name="Vassiliev H."/>
            <person name="Venkataraman V."/>
            <person name="Vinson J."/>
            <person name="Vo A."/>
            <person name="Wade C."/>
            <person name="Wang S."/>
            <person name="Wangchuk T."/>
            <person name="Wangdi T."/>
            <person name="Whittaker C."/>
            <person name="Wilkinson J."/>
            <person name="Wu Y."/>
            <person name="Wyman D."/>
            <person name="Yadav S."/>
            <person name="Yang S."/>
            <person name="Yang X."/>
            <person name="Yeager S."/>
            <person name="Yee E."/>
            <person name="Young G."/>
            <person name="Zainoun J."/>
            <person name="Zembeck L."/>
            <person name="Zimmer A."/>
            <person name="Zody M."/>
            <person name="Lander E."/>
        </authorList>
    </citation>
    <scope>NUCLEOTIDE SEQUENCE [LARGE SCALE GENOMIC DNA]</scope>
</reference>
<reference evidence="2" key="2">
    <citation type="submission" date="2025-08" db="UniProtKB">
        <authorList>
            <consortium name="Ensembl"/>
        </authorList>
    </citation>
    <scope>IDENTIFICATION</scope>
</reference>